<sequence>MEKNSASNNSKDQKIGSNAIRDYNNNNQNFSNLKLKDSLNRNSHNNGEEYLSGFSWPPRSYKCSFQNSNLDLLKLSVVI</sequence>
<gene>
    <name evidence="1" type="ORF">Patl1_15510</name>
</gene>
<dbReference type="EMBL" id="CM047902">
    <property type="protein sequence ID" value="KAJ0094855.1"/>
    <property type="molecule type" value="Genomic_DNA"/>
</dbReference>
<accession>A0ACC1B7F9</accession>
<organism evidence="1 2">
    <name type="scientific">Pistacia atlantica</name>
    <dbReference type="NCBI Taxonomy" id="434234"/>
    <lineage>
        <taxon>Eukaryota</taxon>
        <taxon>Viridiplantae</taxon>
        <taxon>Streptophyta</taxon>
        <taxon>Embryophyta</taxon>
        <taxon>Tracheophyta</taxon>
        <taxon>Spermatophyta</taxon>
        <taxon>Magnoliopsida</taxon>
        <taxon>eudicotyledons</taxon>
        <taxon>Gunneridae</taxon>
        <taxon>Pentapetalae</taxon>
        <taxon>rosids</taxon>
        <taxon>malvids</taxon>
        <taxon>Sapindales</taxon>
        <taxon>Anacardiaceae</taxon>
        <taxon>Pistacia</taxon>
    </lineage>
</organism>
<name>A0ACC1B7F9_9ROSI</name>
<evidence type="ECO:0000313" key="2">
    <source>
        <dbReference type="Proteomes" id="UP001164250"/>
    </source>
</evidence>
<dbReference type="Proteomes" id="UP001164250">
    <property type="component" value="Chromosome 6"/>
</dbReference>
<comment type="caution">
    <text evidence="1">The sequence shown here is derived from an EMBL/GenBank/DDBJ whole genome shotgun (WGS) entry which is preliminary data.</text>
</comment>
<evidence type="ECO:0000313" key="1">
    <source>
        <dbReference type="EMBL" id="KAJ0094855.1"/>
    </source>
</evidence>
<proteinExistence type="predicted"/>
<reference evidence="2" key="1">
    <citation type="journal article" date="2023" name="G3 (Bethesda)">
        <title>Genome assembly and association tests identify interacting loci associated with vigor, precocity, and sex in interspecific pistachio rootstocks.</title>
        <authorList>
            <person name="Palmer W."/>
            <person name="Jacygrad E."/>
            <person name="Sagayaradj S."/>
            <person name="Cavanaugh K."/>
            <person name="Han R."/>
            <person name="Bertier L."/>
            <person name="Beede B."/>
            <person name="Kafkas S."/>
            <person name="Golino D."/>
            <person name="Preece J."/>
            <person name="Michelmore R."/>
        </authorList>
    </citation>
    <scope>NUCLEOTIDE SEQUENCE [LARGE SCALE GENOMIC DNA]</scope>
</reference>
<protein>
    <submittedName>
        <fullName evidence="1">Uncharacterized protein</fullName>
    </submittedName>
</protein>
<keyword evidence="2" id="KW-1185">Reference proteome</keyword>